<keyword evidence="3" id="KW-1185">Reference proteome</keyword>
<dbReference type="Proteomes" id="UP001626549">
    <property type="component" value="Chromosome"/>
</dbReference>
<keyword evidence="1" id="KW-1133">Transmembrane helix</keyword>
<keyword evidence="1" id="KW-0472">Membrane</keyword>
<sequence>MAIILVSLLGYTAITISNYGWNLLPIFFGDMRAMTWPGQFNFDFMGFLLLSGLWVSWRHRFSATGLILGAVAVFGGMMFLSLYLFIASTQAKGDVNELLLGKSRLCD</sequence>
<feature type="transmembrane region" description="Helical" evidence="1">
    <location>
        <begin position="6"/>
        <end position="28"/>
    </location>
</feature>
<feature type="transmembrane region" description="Helical" evidence="1">
    <location>
        <begin position="40"/>
        <end position="57"/>
    </location>
</feature>
<name>A0ABZ0I7Q2_9GAMM</name>
<feature type="transmembrane region" description="Helical" evidence="1">
    <location>
        <begin position="63"/>
        <end position="86"/>
    </location>
</feature>
<organism evidence="2 3">
    <name type="scientific">Congregibacter brevis</name>
    <dbReference type="NCBI Taxonomy" id="3081201"/>
    <lineage>
        <taxon>Bacteria</taxon>
        <taxon>Pseudomonadati</taxon>
        <taxon>Pseudomonadota</taxon>
        <taxon>Gammaproteobacteria</taxon>
        <taxon>Cellvibrionales</taxon>
        <taxon>Halieaceae</taxon>
        <taxon>Congregibacter</taxon>
    </lineage>
</organism>
<evidence type="ECO:0000313" key="2">
    <source>
        <dbReference type="EMBL" id="WOJ95542.1"/>
    </source>
</evidence>
<dbReference type="EMBL" id="CP136865">
    <property type="protein sequence ID" value="WOJ95542.1"/>
    <property type="molecule type" value="Genomic_DNA"/>
</dbReference>
<dbReference type="RefSeq" id="WP_407326240.1">
    <property type="nucleotide sequence ID" value="NZ_CP136865.1"/>
</dbReference>
<proteinExistence type="predicted"/>
<evidence type="ECO:0000256" key="1">
    <source>
        <dbReference type="SAM" id="Phobius"/>
    </source>
</evidence>
<reference evidence="2 3" key="1">
    <citation type="submission" date="2023-10" db="EMBL/GenBank/DDBJ databases">
        <title>Two novel species belonging to the OM43/NOR5 clade.</title>
        <authorList>
            <person name="Park M."/>
        </authorList>
    </citation>
    <scope>NUCLEOTIDE SEQUENCE [LARGE SCALE GENOMIC DNA]</scope>
    <source>
        <strain evidence="2 3">IMCC45268</strain>
    </source>
</reference>
<accession>A0ABZ0I7Q2</accession>
<keyword evidence="1" id="KW-0812">Transmembrane</keyword>
<protein>
    <submittedName>
        <fullName evidence="2">Uncharacterized protein</fullName>
    </submittedName>
</protein>
<evidence type="ECO:0000313" key="3">
    <source>
        <dbReference type="Proteomes" id="UP001626549"/>
    </source>
</evidence>
<gene>
    <name evidence="2" type="ORF">R0137_09775</name>
</gene>